<accession>A0AAU8B2W9</accession>
<sequence>MVKYYMPVYDGANIVSCDMLRIEFEVAKNNLEAFQSAMQRKLNQYNCLCEYYSSFRDFQYRHLFRFGLKGCSFVVGFGLNGTKSEQNRKGFIEFNPNKVLSTVVLDDGVVDVEGFLKVRRNDSCPFFCFQDEASTFDMVRDCFVDVFNFILNSFAVHKKIKRFDIAIDIAVSRDSVQLLKDKRKYTQFMNSKFDFTEYLGSGSSGGRVKVYNKTIESMLDYDLTRIEVTSDELDYFDFMKYFPQVRIADKSFSSYTTVFLEMLELIPVSERNRIYVKLDKKTKKKYREMLEGQYVDLSRKVYDKVVDGMQDLVDKGITFY</sequence>
<reference evidence="1" key="1">
    <citation type="submission" date="2024-03" db="EMBL/GenBank/DDBJ databases">
        <title>Diverse circular DNA viruses in blood, oral, and fecal samples of captive lemurs.</title>
        <authorList>
            <person name="Paietta E.N."/>
            <person name="Kraberger S."/>
            <person name="Lund M.C."/>
            <person name="Custer J.M."/>
            <person name="Vargas K.M."/>
            <person name="Ehmke E.E."/>
            <person name="Yoder A.D."/>
            <person name="Varsani A."/>
        </authorList>
    </citation>
    <scope>NUCLEOTIDE SEQUENCE</scope>
    <source>
        <strain evidence="1">Duke_25SF_178</strain>
    </source>
</reference>
<organism evidence="1">
    <name type="scientific">Dulem virus 72</name>
    <dbReference type="NCBI Taxonomy" id="3145783"/>
    <lineage>
        <taxon>Viruses</taxon>
        <taxon>Monodnaviria</taxon>
        <taxon>Loebvirae</taxon>
        <taxon>Hofneiviricota</taxon>
        <taxon>Faserviricetes</taxon>
        <taxon>Tubulavirales</taxon>
        <taxon>Inoviridae</taxon>
        <taxon>Inovirus</taxon>
    </lineage>
</organism>
<name>A0AAU8B2W9_9VIRU</name>
<proteinExistence type="predicted"/>
<dbReference type="EMBL" id="PP511697">
    <property type="protein sequence ID" value="XCD06648.1"/>
    <property type="molecule type" value="Genomic_DNA"/>
</dbReference>
<evidence type="ECO:0000313" key="1">
    <source>
        <dbReference type="EMBL" id="XCD06648.1"/>
    </source>
</evidence>
<protein>
    <submittedName>
        <fullName evidence="1">Replication protein</fullName>
    </submittedName>
</protein>